<proteinExistence type="predicted"/>
<accession>A0ABS1J4V9</accession>
<dbReference type="RefSeq" id="WP_201630544.1">
    <property type="nucleotide sequence ID" value="NZ_JAEQNB010000001.1"/>
</dbReference>
<evidence type="ECO:0000256" key="1">
    <source>
        <dbReference type="SAM" id="SignalP"/>
    </source>
</evidence>
<protein>
    <recommendedName>
        <fullName evidence="4">PepSY domain-containing protein</fullName>
    </recommendedName>
</protein>
<name>A0ABS1J4V9_9BACL</name>
<keyword evidence="3" id="KW-1185">Reference proteome</keyword>
<dbReference type="EMBL" id="JAEQNB010000001">
    <property type="protein sequence ID" value="MBL0385317.1"/>
    <property type="molecule type" value="Genomic_DNA"/>
</dbReference>
<evidence type="ECO:0008006" key="4">
    <source>
        <dbReference type="Google" id="ProtNLM"/>
    </source>
</evidence>
<evidence type="ECO:0000313" key="2">
    <source>
        <dbReference type="EMBL" id="MBL0385317.1"/>
    </source>
</evidence>
<evidence type="ECO:0000313" key="3">
    <source>
        <dbReference type="Proteomes" id="UP000602284"/>
    </source>
</evidence>
<feature type="signal peptide" evidence="1">
    <location>
        <begin position="1"/>
        <end position="21"/>
    </location>
</feature>
<feature type="chain" id="PRO_5046623662" description="PepSY domain-containing protein" evidence="1">
    <location>
        <begin position="22"/>
        <end position="134"/>
    </location>
</feature>
<gene>
    <name evidence="2" type="ORF">JJB07_01545</name>
</gene>
<comment type="caution">
    <text evidence="2">The sequence shown here is derived from an EMBL/GenBank/DDBJ whole genome shotgun (WGS) entry which is preliminary data.</text>
</comment>
<organism evidence="2 3">
    <name type="scientific">Tumebacillus amylolyticus</name>
    <dbReference type="NCBI Taxonomy" id="2801339"/>
    <lineage>
        <taxon>Bacteria</taxon>
        <taxon>Bacillati</taxon>
        <taxon>Bacillota</taxon>
        <taxon>Bacilli</taxon>
        <taxon>Bacillales</taxon>
        <taxon>Alicyclobacillaceae</taxon>
        <taxon>Tumebacillus</taxon>
    </lineage>
</organism>
<sequence length="134" mass="14582">MKTKYIAVTAVAILLGSLAWFSDHTQLERQALATDGITLDVPDHDPQIAQSDAIASARSAYGDLISKETDVHVEYCLVSNTHLTSAKVNRRLERTPAYIVRFTRTTPSTGPSVRVVHVIVDASSGEALQAYSNQ</sequence>
<dbReference type="Proteomes" id="UP000602284">
    <property type="component" value="Unassembled WGS sequence"/>
</dbReference>
<reference evidence="2 3" key="1">
    <citation type="submission" date="2021-01" db="EMBL/GenBank/DDBJ databases">
        <title>Tumebacillus sp. strain ITR2 16S ribosomal RNA gene Genome sequencing and assembly.</title>
        <authorList>
            <person name="Kang M."/>
        </authorList>
    </citation>
    <scope>NUCLEOTIDE SEQUENCE [LARGE SCALE GENOMIC DNA]</scope>
    <source>
        <strain evidence="2 3">ITR2</strain>
    </source>
</reference>
<keyword evidence="1" id="KW-0732">Signal</keyword>